<reference evidence="3 4" key="1">
    <citation type="journal article" date="2016" name="Nat. Commun.">
        <title>Thousands of microbial genomes shed light on interconnected biogeochemical processes in an aquifer system.</title>
        <authorList>
            <person name="Anantharaman K."/>
            <person name="Brown C.T."/>
            <person name="Hug L.A."/>
            <person name="Sharon I."/>
            <person name="Castelle C.J."/>
            <person name="Probst A.J."/>
            <person name="Thomas B.C."/>
            <person name="Singh A."/>
            <person name="Wilkins M.J."/>
            <person name="Karaoz U."/>
            <person name="Brodie E.L."/>
            <person name="Williams K.H."/>
            <person name="Hubbard S.S."/>
            <person name="Banfield J.F."/>
        </authorList>
    </citation>
    <scope>NUCLEOTIDE SEQUENCE [LARGE SCALE GENOMIC DNA]</scope>
</reference>
<dbReference type="PANTHER" id="PTHR33219">
    <property type="entry name" value="YLMG HOMOLOG PROTEIN 2, CHLOROPLASTIC"/>
    <property type="match status" value="1"/>
</dbReference>
<keyword evidence="2" id="KW-0472">Membrane</keyword>
<evidence type="ECO:0000256" key="2">
    <source>
        <dbReference type="SAM" id="Phobius"/>
    </source>
</evidence>
<gene>
    <name evidence="3" type="ORF">A2140_06385</name>
</gene>
<dbReference type="Proteomes" id="UP000178379">
    <property type="component" value="Unassembled WGS sequence"/>
</dbReference>
<accession>A0A1F6SXS7</accession>
<keyword evidence="2" id="KW-0812">Transmembrane</keyword>
<evidence type="ECO:0000313" key="4">
    <source>
        <dbReference type="Proteomes" id="UP000178379"/>
    </source>
</evidence>
<feature type="transmembrane region" description="Helical" evidence="2">
    <location>
        <begin position="97"/>
        <end position="119"/>
    </location>
</feature>
<dbReference type="EMBL" id="MFSQ01000142">
    <property type="protein sequence ID" value="OGI37664.1"/>
    <property type="molecule type" value="Genomic_DNA"/>
</dbReference>
<protein>
    <recommendedName>
        <fullName evidence="5">YggT family protein</fullName>
    </recommendedName>
</protein>
<feature type="transmembrane region" description="Helical" evidence="2">
    <location>
        <begin position="159"/>
        <end position="179"/>
    </location>
</feature>
<evidence type="ECO:0000256" key="1">
    <source>
        <dbReference type="ARBA" id="ARBA00010894"/>
    </source>
</evidence>
<comment type="similarity">
    <text evidence="1">Belongs to the YggT family.</text>
</comment>
<dbReference type="Pfam" id="PF02325">
    <property type="entry name" value="CCB3_YggT"/>
    <property type="match status" value="2"/>
</dbReference>
<proteinExistence type="inferred from homology"/>
<feature type="transmembrane region" description="Helical" evidence="2">
    <location>
        <begin position="12"/>
        <end position="30"/>
    </location>
</feature>
<comment type="caution">
    <text evidence="3">The sequence shown here is derived from an EMBL/GenBank/DDBJ whole genome shotgun (WGS) entry which is preliminary data.</text>
</comment>
<dbReference type="STRING" id="1817756.A2140_06385"/>
<keyword evidence="2" id="KW-1133">Transmembrane helix</keyword>
<dbReference type="AlphaFoldDB" id="A0A1F6SXS7"/>
<dbReference type="PANTHER" id="PTHR33219:SF14">
    <property type="entry name" value="PROTEIN COFACTOR ASSEMBLY OF COMPLEX C SUBUNIT B CCB3, CHLOROPLASTIC-RELATED"/>
    <property type="match status" value="1"/>
</dbReference>
<organism evidence="3 4">
    <name type="scientific">Candidatus Muproteobacteria bacterium RBG_16_62_13</name>
    <dbReference type="NCBI Taxonomy" id="1817756"/>
    <lineage>
        <taxon>Bacteria</taxon>
        <taxon>Pseudomonadati</taxon>
        <taxon>Pseudomonadota</taxon>
        <taxon>Candidatus Muproteobacteria</taxon>
    </lineage>
</organism>
<feature type="transmembrane region" description="Helical" evidence="2">
    <location>
        <begin position="59"/>
        <end position="77"/>
    </location>
</feature>
<evidence type="ECO:0000313" key="3">
    <source>
        <dbReference type="EMBL" id="OGI37664.1"/>
    </source>
</evidence>
<name>A0A1F6SXS7_9PROT</name>
<evidence type="ECO:0008006" key="5">
    <source>
        <dbReference type="Google" id="ProtNLM"/>
    </source>
</evidence>
<dbReference type="InterPro" id="IPR003425">
    <property type="entry name" value="CCB3/YggT"/>
</dbReference>
<dbReference type="GO" id="GO:0016020">
    <property type="term" value="C:membrane"/>
    <property type="evidence" value="ECO:0007669"/>
    <property type="project" value="InterPro"/>
</dbReference>
<sequence length="186" mass="20680">MNAFLTDVGGLIIQVAFGLFLFAILLRLLLQMLRGDFYNPLSQALVMFTNPVVRPLRRIIPGFFGIDLASVVALYGLKCLELFLLDLIGLKPPPLPIPLWALIELINLTLYVFIIALILRALLSWVMPYGGGHNPALSVLSSLTDPLLRPVRRWLPPMGGFDLSPVVAILFLIILQYALAHLVRNL</sequence>